<feature type="coiled-coil region" evidence="1">
    <location>
        <begin position="301"/>
        <end position="423"/>
    </location>
</feature>
<protein>
    <submittedName>
        <fullName evidence="4">Dixin</fullName>
    </submittedName>
</protein>
<evidence type="ECO:0000259" key="3">
    <source>
        <dbReference type="PROSITE" id="PS50021"/>
    </source>
</evidence>
<dbReference type="GO" id="GO:0060070">
    <property type="term" value="P:canonical Wnt signaling pathway"/>
    <property type="evidence" value="ECO:0007669"/>
    <property type="project" value="TreeGrafter"/>
</dbReference>
<dbReference type="SUPFAM" id="SSF47576">
    <property type="entry name" value="Calponin-homology domain, CH-domain"/>
    <property type="match status" value="1"/>
</dbReference>
<dbReference type="AlphaFoldDB" id="A0A834F989"/>
<dbReference type="InterPro" id="IPR036872">
    <property type="entry name" value="CH_dom_sf"/>
</dbReference>
<dbReference type="InterPro" id="IPR001715">
    <property type="entry name" value="CH_dom"/>
</dbReference>
<comment type="caution">
    <text evidence="4">The sequence shown here is derived from an EMBL/GenBank/DDBJ whole genome shotgun (WGS) entry which is preliminary data.</text>
</comment>
<name>A0A834F989_ORYME</name>
<dbReference type="InterPro" id="IPR015506">
    <property type="entry name" value="Dsh/Dvl-rel"/>
</dbReference>
<accession>A0A834F989</accession>
<dbReference type="EMBL" id="WKFB01000354">
    <property type="protein sequence ID" value="KAF6725729.1"/>
    <property type="molecule type" value="Genomic_DNA"/>
</dbReference>
<dbReference type="Proteomes" id="UP000646548">
    <property type="component" value="Unassembled WGS sequence"/>
</dbReference>
<dbReference type="FunFam" id="1.10.418.10:FF:000054">
    <property type="entry name" value="Dixin isoform 1"/>
    <property type="match status" value="1"/>
</dbReference>
<organism evidence="4 5">
    <name type="scientific">Oryzias melastigma</name>
    <name type="common">Marine medaka</name>
    <dbReference type="NCBI Taxonomy" id="30732"/>
    <lineage>
        <taxon>Eukaryota</taxon>
        <taxon>Metazoa</taxon>
        <taxon>Chordata</taxon>
        <taxon>Craniata</taxon>
        <taxon>Vertebrata</taxon>
        <taxon>Euteleostomi</taxon>
        <taxon>Actinopterygii</taxon>
        <taxon>Neopterygii</taxon>
        <taxon>Teleostei</taxon>
        <taxon>Neoteleostei</taxon>
        <taxon>Acanthomorphata</taxon>
        <taxon>Ovalentaria</taxon>
        <taxon>Atherinomorphae</taxon>
        <taxon>Beloniformes</taxon>
        <taxon>Adrianichthyidae</taxon>
        <taxon>Oryziinae</taxon>
        <taxon>Oryzias</taxon>
    </lineage>
</organism>
<evidence type="ECO:0000256" key="1">
    <source>
        <dbReference type="SAM" id="Coils"/>
    </source>
</evidence>
<dbReference type="CDD" id="cd21213">
    <property type="entry name" value="CH_DIXDC1"/>
    <property type="match status" value="1"/>
</dbReference>
<reference evidence="4" key="1">
    <citation type="journal article" name="BMC Genomics">
        <title>Long-read sequencing and de novo genome assembly of marine medaka (Oryzias melastigma).</title>
        <authorList>
            <person name="Liang P."/>
            <person name="Saqib H.S.A."/>
            <person name="Ni X."/>
            <person name="Shen Y."/>
        </authorList>
    </citation>
    <scope>NUCLEOTIDE SEQUENCE</scope>
    <source>
        <strain evidence="4">Bigg-433</strain>
    </source>
</reference>
<gene>
    <name evidence="4" type="ORF">FQA47_013558</name>
</gene>
<evidence type="ECO:0000313" key="4">
    <source>
        <dbReference type="EMBL" id="KAF6725729.1"/>
    </source>
</evidence>
<feature type="compositionally biased region" description="Low complexity" evidence="2">
    <location>
        <begin position="216"/>
        <end position="226"/>
    </location>
</feature>
<dbReference type="GO" id="GO:0005829">
    <property type="term" value="C:cytosol"/>
    <property type="evidence" value="ECO:0007669"/>
    <property type="project" value="TreeGrafter"/>
</dbReference>
<feature type="region of interest" description="Disordered" evidence="2">
    <location>
        <begin position="499"/>
        <end position="518"/>
    </location>
</feature>
<proteinExistence type="predicted"/>
<dbReference type="PROSITE" id="PS50021">
    <property type="entry name" value="CH"/>
    <property type="match status" value="1"/>
</dbReference>
<feature type="compositionally biased region" description="Basic and acidic residues" evidence="2">
    <location>
        <begin position="509"/>
        <end position="518"/>
    </location>
</feature>
<dbReference type="PANTHER" id="PTHR10878">
    <property type="entry name" value="SEGMENT POLARITY PROTEIN DISHEVELLED"/>
    <property type="match status" value="1"/>
</dbReference>
<keyword evidence="1" id="KW-0175">Coiled coil</keyword>
<evidence type="ECO:0000313" key="5">
    <source>
        <dbReference type="Proteomes" id="UP000646548"/>
    </source>
</evidence>
<evidence type="ECO:0000256" key="2">
    <source>
        <dbReference type="SAM" id="MobiDB-lite"/>
    </source>
</evidence>
<feature type="region of interest" description="Disordered" evidence="2">
    <location>
        <begin position="206"/>
        <end position="257"/>
    </location>
</feature>
<dbReference type="SMART" id="SM00033">
    <property type="entry name" value="CH"/>
    <property type="match status" value="1"/>
</dbReference>
<dbReference type="PANTHER" id="PTHR10878:SF39">
    <property type="entry name" value="DIXIN ISOFORM X1"/>
    <property type="match status" value="1"/>
</dbReference>
<dbReference type="Gene3D" id="1.10.418.10">
    <property type="entry name" value="Calponin-like domain"/>
    <property type="match status" value="1"/>
</dbReference>
<sequence length="564" mass="62433">MIASLSRGSALDEVLHGSSSEQQLVAYVSWVNAQLRKRPGLKPIKDLRRDLQDGVVLVQLIEIIAGVVLDGVFVSPQSREESRKNVEEVLHFISSRHIHMPHISAKDVLEGNLKSVMRIVLALAAHFKPSANQRAASGCGRGLVKSSSGHNPHSTVALAQGAAAALVSARLDASLPIRATRIHGGLGSTKDASVCVRALVEQYERGAADEQDPAQSSSSPSPLTSLKPCGASGVQQPECSAESPRAVQESEWETSLSDSLEKEVQEARSMVSSLQALLLRGALPEEEHDAAVEPGNPEQQLVVVRSRLDQSMEEVRELKRELMRCKQEVRNLQAVKDAQQQRLCTQEASILQMKQELLRASMMKEELGNQNAELQWKLEESNRLWGDCKKDIAQKDKLLQQLKQKLEESRKLQTELQRQLEHKGGVLQELMCGNLQKIPTNPENNGYSLCGSSTQVSGAEEVQLLQDALRSLRNTFLDHDPQQHTLDTLEAGHRVAHGPTARSAHARGKREVSKTEGSTHRLRLMAFHKKFQVPQRLNVLDKNPLFYREVPDSFNDQHTQEVGV</sequence>
<feature type="domain" description="Calponin-homology (CH)" evidence="3">
    <location>
        <begin position="21"/>
        <end position="128"/>
    </location>
</feature>
<dbReference type="Pfam" id="PF00307">
    <property type="entry name" value="CH"/>
    <property type="match status" value="1"/>
</dbReference>